<name>A0A4P7L5T7_9GAMM</name>
<proteinExistence type="predicted"/>
<dbReference type="EMBL" id="CP123523">
    <property type="protein sequence ID" value="WGM05538.1"/>
    <property type="molecule type" value="Genomic_DNA"/>
</dbReference>
<gene>
    <name evidence="1" type="ORF">ArsFIN_39860</name>
    <name evidence="2" type="ORF">QE258_18985</name>
</gene>
<keyword evidence="4" id="KW-1185">Reference proteome</keyword>
<reference evidence="1 3" key="1">
    <citation type="submission" date="2019-03" db="EMBL/GenBank/DDBJ databases">
        <title>Long-read sequencing reveals hyperdense prophage content in a complex bacterial symbiont genome.</title>
        <authorList>
            <person name="Frost C.L."/>
            <person name="Siozios S."/>
            <person name="Nadal-Jimenez P."/>
            <person name="Brockhurst M.A."/>
            <person name="King K.C."/>
            <person name="Darby A.C."/>
            <person name="Hurst G.D.D."/>
        </authorList>
    </citation>
    <scope>NUCLEOTIDE SEQUENCE [LARGE SCALE GENOMIC DNA]</scope>
    <source>
        <strain evidence="1 3">FIN</strain>
    </source>
</reference>
<dbReference type="KEGG" id="ans:ArsFIN_39860"/>
<evidence type="ECO:0000313" key="3">
    <source>
        <dbReference type="Proteomes" id="UP000295134"/>
    </source>
</evidence>
<accession>A0A4P7L5T7</accession>
<reference evidence="2" key="2">
    <citation type="submission" date="2023-04" db="EMBL/GenBank/DDBJ databases">
        <title>Genome dynamics across the evolutionary transition to endosymbiosis.</title>
        <authorList>
            <person name="Siozios S."/>
            <person name="Nadal-Jimenez P."/>
            <person name="Azagi T."/>
            <person name="Sprong H."/>
            <person name="Frost C.L."/>
            <person name="Parratt S.R."/>
            <person name="Taylor G."/>
            <person name="Brettell L."/>
            <person name="Lew K.C."/>
            <person name="Croft L."/>
            <person name="King K.C."/>
            <person name="Brockhurst M.A."/>
            <person name="Hypsa V."/>
            <person name="Novakova E."/>
            <person name="Darby A.C."/>
            <person name="Hurst G.D.D."/>
        </authorList>
    </citation>
    <scope>NUCLEOTIDE SEQUENCE</scope>
    <source>
        <strain evidence="2">ANv_CAN</strain>
    </source>
</reference>
<protein>
    <submittedName>
        <fullName evidence="1">Uncharacterized protein</fullName>
    </submittedName>
</protein>
<dbReference type="RefSeq" id="WP_135678080.1">
    <property type="nucleotide sequence ID" value="NZ_CP038613.1"/>
</dbReference>
<dbReference type="AlphaFoldDB" id="A0A4P7L5T7"/>
<evidence type="ECO:0000313" key="4">
    <source>
        <dbReference type="Proteomes" id="UP001177592"/>
    </source>
</evidence>
<dbReference type="GeneID" id="96878865"/>
<dbReference type="Proteomes" id="UP001177592">
    <property type="component" value="Chromosome"/>
</dbReference>
<sequence>MDERIEVLESRIGKLEKQFTEMNKVNYCTKLEHSVNAILQNALDLTHVKKATSNFKTNCKVTYQQAVIDKVLVKDNFILEAIINQPSLRLVTLG</sequence>
<evidence type="ECO:0000313" key="1">
    <source>
        <dbReference type="EMBL" id="QBY45388.1"/>
    </source>
</evidence>
<organism evidence="1 3">
    <name type="scientific">Arsenophonus nasoniae</name>
    <name type="common">son-killer infecting Nasonia vitripennis</name>
    <dbReference type="NCBI Taxonomy" id="638"/>
    <lineage>
        <taxon>Bacteria</taxon>
        <taxon>Pseudomonadati</taxon>
        <taxon>Pseudomonadota</taxon>
        <taxon>Gammaproteobacteria</taxon>
        <taxon>Enterobacterales</taxon>
        <taxon>Morganellaceae</taxon>
        <taxon>Arsenophonus</taxon>
    </lineage>
</organism>
<dbReference type="EMBL" id="CP038613">
    <property type="protein sequence ID" value="QBY45388.1"/>
    <property type="molecule type" value="Genomic_DNA"/>
</dbReference>
<evidence type="ECO:0000313" key="2">
    <source>
        <dbReference type="EMBL" id="WGM05538.1"/>
    </source>
</evidence>
<dbReference type="Proteomes" id="UP000295134">
    <property type="component" value="Chromosome"/>
</dbReference>